<dbReference type="InterPro" id="IPR036086">
    <property type="entry name" value="ParB/Sulfiredoxin_sf"/>
</dbReference>
<feature type="coiled-coil region" evidence="1">
    <location>
        <begin position="232"/>
        <end position="259"/>
    </location>
</feature>
<evidence type="ECO:0000313" key="4">
    <source>
        <dbReference type="Proteomes" id="UP000078272"/>
    </source>
</evidence>
<evidence type="ECO:0000313" key="3">
    <source>
        <dbReference type="EMBL" id="KTQ96065.1"/>
    </source>
</evidence>
<dbReference type="InterPro" id="IPR003115">
    <property type="entry name" value="ParB_N"/>
</dbReference>
<keyword evidence="1" id="KW-0175">Coiled coil</keyword>
<dbReference type="PATRIC" id="fig|401562.3.peg.1045"/>
<dbReference type="SMART" id="SM00470">
    <property type="entry name" value="ParB"/>
    <property type="match status" value="1"/>
</dbReference>
<dbReference type="OrthoDB" id="7632576at2"/>
<dbReference type="Pfam" id="PF07506">
    <property type="entry name" value="RepB"/>
    <property type="match status" value="1"/>
</dbReference>
<organism evidence="3 4">
    <name type="scientific">Aureimonas ureilytica</name>
    <dbReference type="NCBI Taxonomy" id="401562"/>
    <lineage>
        <taxon>Bacteria</taxon>
        <taxon>Pseudomonadati</taxon>
        <taxon>Pseudomonadota</taxon>
        <taxon>Alphaproteobacteria</taxon>
        <taxon>Hyphomicrobiales</taxon>
        <taxon>Aurantimonadaceae</taxon>
        <taxon>Aureimonas</taxon>
    </lineage>
</organism>
<evidence type="ECO:0000259" key="2">
    <source>
        <dbReference type="SMART" id="SM00470"/>
    </source>
</evidence>
<feature type="domain" description="ParB-like N-terminal" evidence="2">
    <location>
        <begin position="27"/>
        <end position="121"/>
    </location>
</feature>
<dbReference type="RefSeq" id="WP_058634609.1">
    <property type="nucleotide sequence ID" value="NZ_LDPZ01000017.1"/>
</dbReference>
<reference evidence="3 4" key="1">
    <citation type="journal article" date="2016" name="Front. Microbiol.">
        <title>Genomic Resource of Rice Seed Associated Bacteria.</title>
        <authorList>
            <person name="Midha S."/>
            <person name="Bansal K."/>
            <person name="Sharma S."/>
            <person name="Kumar N."/>
            <person name="Patil P.P."/>
            <person name="Chaudhry V."/>
            <person name="Patil P.B."/>
        </authorList>
    </citation>
    <scope>NUCLEOTIDE SEQUENCE [LARGE SCALE GENOMIC DNA]</scope>
    <source>
        <strain evidence="3 4">NS226</strain>
    </source>
</reference>
<gene>
    <name evidence="3" type="ORF">NS226_08370</name>
</gene>
<comment type="caution">
    <text evidence="3">The sequence shown here is derived from an EMBL/GenBank/DDBJ whole genome shotgun (WGS) entry which is preliminary data.</text>
</comment>
<proteinExistence type="predicted"/>
<dbReference type="EMBL" id="LDPZ01000017">
    <property type="protein sequence ID" value="KTQ96065.1"/>
    <property type="molecule type" value="Genomic_DNA"/>
</dbReference>
<dbReference type="SUPFAM" id="SSF109709">
    <property type="entry name" value="KorB DNA-binding domain-like"/>
    <property type="match status" value="1"/>
</dbReference>
<dbReference type="Gene3D" id="3.90.1530.10">
    <property type="entry name" value="Conserved hypothetical protein from pyrococcus furiosus pfu- 392566-001, ParB domain"/>
    <property type="match status" value="1"/>
</dbReference>
<dbReference type="InterPro" id="IPR011111">
    <property type="entry name" value="Plasmid_RepB"/>
</dbReference>
<evidence type="ECO:0000256" key="1">
    <source>
        <dbReference type="SAM" id="Coils"/>
    </source>
</evidence>
<dbReference type="SUPFAM" id="SSF110849">
    <property type="entry name" value="ParB/Sulfiredoxin"/>
    <property type="match status" value="1"/>
</dbReference>
<protein>
    <recommendedName>
        <fullName evidence="2">ParB-like N-terminal domain-containing protein</fullName>
    </recommendedName>
</protein>
<name>A0A175R9H9_9HYPH</name>
<sequence length="315" mass="34598">MSRTDHEDDPNIDDDGGVRLGFERETIVVPLDSLVPLRTFRPGLRESRKYAQIVASVRMIGLVEPPAIAVDPGNPGRYFLLDGHVRVEALKDLGQTEVECLVSTDDEAYTYNKRINRLAAVQEHKMIALAVKRGVPDEVIAEALGIEVVSVRRKFRMLNGICAAAVELLKDTICPGAVFDQLRRMAPARQIEAAELMIGQNNFSVVFAKALLVATPEKQLVELRKPKLGGASAAAAGQIARMERELASLQTQVKSVEETYSVDNLHLTVAKGYVAKLLGNARIVRWLSVHRQEYLGELQSIAEISSLTIPPIAAE</sequence>
<dbReference type="AlphaFoldDB" id="A0A175R9H9"/>
<dbReference type="Proteomes" id="UP000078272">
    <property type="component" value="Unassembled WGS sequence"/>
</dbReference>
<accession>A0A175R9H9</accession>